<evidence type="ECO:0000313" key="2">
    <source>
        <dbReference type="Proteomes" id="UP001281410"/>
    </source>
</evidence>
<sequence>MLFSRTVGSDCRIIRRILECYFGQIINFDKSVVCFSKAVPKEEGHRLAAVIDVCHVRCHEKYLGLPSFATRNKHAMFNDIKDRIWKKIKGWRCKTMSVASKDVLIKSVLQSIPTYSMSLLCLPTSLILEIHGLCCKFWWGSTETSRKLHWASWHNLCKGKEAGEMGFRDLSVFVKTTTLEATKPELNTATKTEYITLCATTGKLE</sequence>
<comment type="caution">
    <text evidence="1">The sequence shown here is derived from an EMBL/GenBank/DDBJ whole genome shotgun (WGS) entry which is preliminary data.</text>
</comment>
<gene>
    <name evidence="1" type="ORF">Dsin_002347</name>
</gene>
<dbReference type="PANTHER" id="PTHR33116:SF86">
    <property type="entry name" value="REVERSE TRANSCRIPTASE DOMAIN-CONTAINING PROTEIN"/>
    <property type="match status" value="1"/>
</dbReference>
<protein>
    <submittedName>
        <fullName evidence="1">Uncharacterized protein</fullName>
    </submittedName>
</protein>
<proteinExistence type="predicted"/>
<accession>A0AAE0EJB5</accession>
<dbReference type="PANTHER" id="PTHR33116">
    <property type="entry name" value="REVERSE TRANSCRIPTASE ZINC-BINDING DOMAIN-CONTAINING PROTEIN-RELATED-RELATED"/>
    <property type="match status" value="1"/>
</dbReference>
<name>A0AAE0EJB5_9ROSI</name>
<evidence type="ECO:0000313" key="1">
    <source>
        <dbReference type="EMBL" id="KAK3230466.1"/>
    </source>
</evidence>
<dbReference type="EMBL" id="JANJYJ010000001">
    <property type="protein sequence ID" value="KAK3230466.1"/>
    <property type="molecule type" value="Genomic_DNA"/>
</dbReference>
<reference evidence="1" key="1">
    <citation type="journal article" date="2023" name="Plant J.">
        <title>Genome sequences and population genomics provide insights into the demographic history, inbreeding, and mutation load of two 'living fossil' tree species of Dipteronia.</title>
        <authorList>
            <person name="Feng Y."/>
            <person name="Comes H.P."/>
            <person name="Chen J."/>
            <person name="Zhu S."/>
            <person name="Lu R."/>
            <person name="Zhang X."/>
            <person name="Li P."/>
            <person name="Qiu J."/>
            <person name="Olsen K.M."/>
            <person name="Qiu Y."/>
        </authorList>
    </citation>
    <scope>NUCLEOTIDE SEQUENCE</scope>
    <source>
        <strain evidence="1">NBL</strain>
    </source>
</reference>
<keyword evidence="2" id="KW-1185">Reference proteome</keyword>
<organism evidence="1 2">
    <name type="scientific">Dipteronia sinensis</name>
    <dbReference type="NCBI Taxonomy" id="43782"/>
    <lineage>
        <taxon>Eukaryota</taxon>
        <taxon>Viridiplantae</taxon>
        <taxon>Streptophyta</taxon>
        <taxon>Embryophyta</taxon>
        <taxon>Tracheophyta</taxon>
        <taxon>Spermatophyta</taxon>
        <taxon>Magnoliopsida</taxon>
        <taxon>eudicotyledons</taxon>
        <taxon>Gunneridae</taxon>
        <taxon>Pentapetalae</taxon>
        <taxon>rosids</taxon>
        <taxon>malvids</taxon>
        <taxon>Sapindales</taxon>
        <taxon>Sapindaceae</taxon>
        <taxon>Hippocastanoideae</taxon>
        <taxon>Acereae</taxon>
        <taxon>Dipteronia</taxon>
    </lineage>
</organism>
<dbReference type="AlphaFoldDB" id="A0AAE0EJB5"/>
<dbReference type="Proteomes" id="UP001281410">
    <property type="component" value="Unassembled WGS sequence"/>
</dbReference>